<accession>A0A1W0XAM1</accession>
<dbReference type="AlphaFoldDB" id="A0A1W0XAM1"/>
<reference evidence="2" key="1">
    <citation type="submission" date="2017-01" db="EMBL/GenBank/DDBJ databases">
        <title>Comparative genomics of anhydrobiosis in the tardigrade Hypsibius dujardini.</title>
        <authorList>
            <person name="Yoshida Y."/>
            <person name="Koutsovoulos G."/>
            <person name="Laetsch D."/>
            <person name="Stevens L."/>
            <person name="Kumar S."/>
            <person name="Horikawa D."/>
            <person name="Ishino K."/>
            <person name="Komine S."/>
            <person name="Tomita M."/>
            <person name="Blaxter M."/>
            <person name="Arakawa K."/>
        </authorList>
    </citation>
    <scope>NUCLEOTIDE SEQUENCE [LARGE SCALE GENOMIC DNA]</scope>
    <source>
        <strain evidence="2">Z151</strain>
    </source>
</reference>
<evidence type="ECO:0000313" key="1">
    <source>
        <dbReference type="EMBL" id="OQV24444.1"/>
    </source>
</evidence>
<dbReference type="Proteomes" id="UP000192578">
    <property type="component" value="Unassembled WGS sequence"/>
</dbReference>
<organism evidence="1 2">
    <name type="scientific">Hypsibius exemplaris</name>
    <name type="common">Freshwater tardigrade</name>
    <dbReference type="NCBI Taxonomy" id="2072580"/>
    <lineage>
        <taxon>Eukaryota</taxon>
        <taxon>Metazoa</taxon>
        <taxon>Ecdysozoa</taxon>
        <taxon>Tardigrada</taxon>
        <taxon>Eutardigrada</taxon>
        <taxon>Parachela</taxon>
        <taxon>Hypsibioidea</taxon>
        <taxon>Hypsibiidae</taxon>
        <taxon>Hypsibius</taxon>
    </lineage>
</organism>
<sequence length="82" mass="9286">MDGTDYAYDDISLSLGQPQSRLPSGAERIRREQSRVVRAAVSCLSALQRRRLPEDHMGLCKLKMKTKLDPDNHRPDMISCIS</sequence>
<evidence type="ECO:0000313" key="2">
    <source>
        <dbReference type="Proteomes" id="UP000192578"/>
    </source>
</evidence>
<gene>
    <name evidence="1" type="ORF">BV898_01508</name>
</gene>
<protein>
    <submittedName>
        <fullName evidence="1">Uncharacterized protein</fullName>
    </submittedName>
</protein>
<keyword evidence="2" id="KW-1185">Reference proteome</keyword>
<comment type="caution">
    <text evidence="1">The sequence shown here is derived from an EMBL/GenBank/DDBJ whole genome shotgun (WGS) entry which is preliminary data.</text>
</comment>
<proteinExistence type="predicted"/>
<dbReference type="EMBL" id="MTYJ01000006">
    <property type="protein sequence ID" value="OQV24444.1"/>
    <property type="molecule type" value="Genomic_DNA"/>
</dbReference>
<name>A0A1W0XAM1_HYPEX</name>